<keyword evidence="9" id="KW-1185">Reference proteome</keyword>
<comment type="caution">
    <text evidence="8">The sequence shown here is derived from an EMBL/GenBank/DDBJ whole genome shotgun (WGS) entry which is preliminary data.</text>
</comment>
<evidence type="ECO:0000256" key="1">
    <source>
        <dbReference type="ARBA" id="ARBA00004477"/>
    </source>
</evidence>
<comment type="subcellular location">
    <subcellularLocation>
        <location evidence="1 6">Endoplasmic reticulum membrane</location>
        <topology evidence="1 6">Multi-pass membrane protein</topology>
    </subcellularLocation>
</comment>
<evidence type="ECO:0000256" key="2">
    <source>
        <dbReference type="ARBA" id="ARBA00022692"/>
    </source>
</evidence>
<dbReference type="Pfam" id="PF02453">
    <property type="entry name" value="Reticulon"/>
    <property type="match status" value="1"/>
</dbReference>
<dbReference type="PANTHER" id="PTHR10994">
    <property type="entry name" value="RETICULON"/>
    <property type="match status" value="1"/>
</dbReference>
<feature type="transmembrane region" description="Helical" evidence="6">
    <location>
        <begin position="48"/>
        <end position="67"/>
    </location>
</feature>
<dbReference type="Proteomes" id="UP001630127">
    <property type="component" value="Unassembled WGS sequence"/>
</dbReference>
<feature type="domain" description="Reticulon" evidence="7">
    <location>
        <begin position="38"/>
        <end position="227"/>
    </location>
</feature>
<keyword evidence="4 6" id="KW-1133">Transmembrane helix</keyword>
<dbReference type="InterPro" id="IPR003388">
    <property type="entry name" value="Reticulon"/>
</dbReference>
<evidence type="ECO:0000256" key="3">
    <source>
        <dbReference type="ARBA" id="ARBA00022824"/>
    </source>
</evidence>
<protein>
    <recommendedName>
        <fullName evidence="6">Reticulon-like protein</fullName>
    </recommendedName>
</protein>
<name>A0ABD3A5C0_9GENT</name>
<dbReference type="PANTHER" id="PTHR10994:SF145">
    <property type="entry name" value="RETICULON-LIKE PROTEIN B13"/>
    <property type="match status" value="1"/>
</dbReference>
<gene>
    <name evidence="8" type="ORF">ACH5RR_011394</name>
</gene>
<accession>A0ABD3A5C0</accession>
<dbReference type="EMBL" id="JBJUIK010000005">
    <property type="protein sequence ID" value="KAL3526738.1"/>
    <property type="molecule type" value="Genomic_DNA"/>
</dbReference>
<dbReference type="GO" id="GO:0005789">
    <property type="term" value="C:endoplasmic reticulum membrane"/>
    <property type="evidence" value="ECO:0007669"/>
    <property type="project" value="UniProtKB-SubCell"/>
</dbReference>
<dbReference type="AlphaFoldDB" id="A0ABD3A5C0"/>
<keyword evidence="2 6" id="KW-0812">Transmembrane</keyword>
<feature type="transmembrane region" description="Helical" evidence="6">
    <location>
        <begin position="164"/>
        <end position="183"/>
    </location>
</feature>
<evidence type="ECO:0000256" key="6">
    <source>
        <dbReference type="RuleBase" id="RU363132"/>
    </source>
</evidence>
<evidence type="ECO:0000256" key="5">
    <source>
        <dbReference type="ARBA" id="ARBA00023136"/>
    </source>
</evidence>
<dbReference type="InterPro" id="IPR045064">
    <property type="entry name" value="Reticulon-like"/>
</dbReference>
<evidence type="ECO:0000256" key="4">
    <source>
        <dbReference type="ARBA" id="ARBA00022989"/>
    </source>
</evidence>
<dbReference type="PROSITE" id="PS50845">
    <property type="entry name" value="RETICULON"/>
    <property type="match status" value="1"/>
</dbReference>
<keyword evidence="5 6" id="KW-0472">Membrane</keyword>
<reference evidence="8 9" key="1">
    <citation type="submission" date="2024-11" db="EMBL/GenBank/DDBJ databases">
        <title>A near-complete genome assembly of Cinchona calisaya.</title>
        <authorList>
            <person name="Lian D.C."/>
            <person name="Zhao X.W."/>
            <person name="Wei L."/>
        </authorList>
    </citation>
    <scope>NUCLEOTIDE SEQUENCE [LARGE SCALE GENOMIC DNA]</scope>
    <source>
        <tissue evidence="8">Nenye</tissue>
    </source>
</reference>
<sequence>MSDAASETPPPPGAGEIERVVETHPPQIENPAGADLMIRDVLFWRRKYLSIIVLLVATATWIALQVYELKFVTVASWVAMFLVTFLFIWGNIHRLLNKEAPDVSRMEISEKAAVEMAKGIREWMEEGIRWMFRVGAERGWLVFTATVATSGLISWVASRFDLLTLLYFGIVLSMSVPVIYVKYENKIKECGWRLRMQSQKYNDMIQEKLKRMKSRVAPGLKKQKKME</sequence>
<evidence type="ECO:0000313" key="9">
    <source>
        <dbReference type="Proteomes" id="UP001630127"/>
    </source>
</evidence>
<proteinExistence type="predicted"/>
<evidence type="ECO:0000259" key="7">
    <source>
        <dbReference type="PROSITE" id="PS50845"/>
    </source>
</evidence>
<feature type="transmembrane region" description="Helical" evidence="6">
    <location>
        <begin position="73"/>
        <end position="92"/>
    </location>
</feature>
<feature type="transmembrane region" description="Helical" evidence="6">
    <location>
        <begin position="139"/>
        <end position="158"/>
    </location>
</feature>
<keyword evidence="3 6" id="KW-0256">Endoplasmic reticulum</keyword>
<evidence type="ECO:0000313" key="8">
    <source>
        <dbReference type="EMBL" id="KAL3526738.1"/>
    </source>
</evidence>
<organism evidence="8 9">
    <name type="scientific">Cinchona calisaya</name>
    <dbReference type="NCBI Taxonomy" id="153742"/>
    <lineage>
        <taxon>Eukaryota</taxon>
        <taxon>Viridiplantae</taxon>
        <taxon>Streptophyta</taxon>
        <taxon>Embryophyta</taxon>
        <taxon>Tracheophyta</taxon>
        <taxon>Spermatophyta</taxon>
        <taxon>Magnoliopsida</taxon>
        <taxon>eudicotyledons</taxon>
        <taxon>Gunneridae</taxon>
        <taxon>Pentapetalae</taxon>
        <taxon>asterids</taxon>
        <taxon>lamiids</taxon>
        <taxon>Gentianales</taxon>
        <taxon>Rubiaceae</taxon>
        <taxon>Cinchonoideae</taxon>
        <taxon>Cinchoneae</taxon>
        <taxon>Cinchona</taxon>
    </lineage>
</organism>